<dbReference type="CDD" id="cd20159">
    <property type="entry name" value="PWWP_BS69"/>
    <property type="match status" value="1"/>
</dbReference>
<feature type="compositionally biased region" description="Basic and acidic residues" evidence="7">
    <location>
        <begin position="606"/>
        <end position="615"/>
    </location>
</feature>
<evidence type="ECO:0000256" key="1">
    <source>
        <dbReference type="ARBA" id="ARBA00022723"/>
    </source>
</evidence>
<feature type="domain" description="Bromo" evidence="8">
    <location>
        <begin position="716"/>
        <end position="763"/>
    </location>
</feature>
<keyword evidence="4 5" id="KW-0103">Bromodomain</keyword>
<feature type="compositionally biased region" description="Polar residues" evidence="7">
    <location>
        <begin position="1020"/>
        <end position="1037"/>
    </location>
</feature>
<dbReference type="Proteomes" id="UP000075884">
    <property type="component" value="Unassembled WGS sequence"/>
</dbReference>
<feature type="region of interest" description="Disordered" evidence="7">
    <location>
        <begin position="606"/>
        <end position="634"/>
    </location>
</feature>
<evidence type="ECO:0008006" key="13">
    <source>
        <dbReference type="Google" id="ProtNLM"/>
    </source>
</evidence>
<dbReference type="AlphaFoldDB" id="A0A182N748"/>
<dbReference type="PROSITE" id="PS50014">
    <property type="entry name" value="BROMODOMAIN_2"/>
    <property type="match status" value="1"/>
</dbReference>
<dbReference type="InterPro" id="IPR002893">
    <property type="entry name" value="Znf_MYND"/>
</dbReference>
<dbReference type="InterPro" id="IPR001487">
    <property type="entry name" value="Bromodomain"/>
</dbReference>
<evidence type="ECO:0000259" key="10">
    <source>
        <dbReference type="PROSITE" id="PS50865"/>
    </source>
</evidence>
<dbReference type="InterPro" id="IPR036427">
    <property type="entry name" value="Bromodomain-like_sf"/>
</dbReference>
<dbReference type="Gene3D" id="2.30.30.140">
    <property type="match status" value="1"/>
</dbReference>
<feature type="compositionally biased region" description="Basic residues" evidence="7">
    <location>
        <begin position="964"/>
        <end position="973"/>
    </location>
</feature>
<dbReference type="Gene3D" id="6.10.140.2220">
    <property type="match status" value="1"/>
</dbReference>
<feature type="compositionally biased region" description="Basic and acidic residues" evidence="7">
    <location>
        <begin position="974"/>
        <end position="984"/>
    </location>
</feature>
<dbReference type="Gene3D" id="3.30.40.10">
    <property type="entry name" value="Zinc/RING finger domain, C3HC4 (zinc finger)"/>
    <property type="match status" value="1"/>
</dbReference>
<dbReference type="Pfam" id="PF24324">
    <property type="entry name" value="MYND_ZMYND11_ZMYD8"/>
    <property type="match status" value="1"/>
</dbReference>
<evidence type="ECO:0000256" key="4">
    <source>
        <dbReference type="ARBA" id="ARBA00023117"/>
    </source>
</evidence>
<dbReference type="GO" id="GO:0009966">
    <property type="term" value="P:regulation of signal transduction"/>
    <property type="evidence" value="ECO:0007669"/>
    <property type="project" value="TreeGrafter"/>
</dbReference>
<dbReference type="PROSITE" id="PS50812">
    <property type="entry name" value="PWWP"/>
    <property type="match status" value="1"/>
</dbReference>
<dbReference type="SMART" id="SM00320">
    <property type="entry name" value="WD40"/>
    <property type="match status" value="5"/>
</dbReference>
<dbReference type="Gene3D" id="2.130.10.10">
    <property type="entry name" value="YVTN repeat-like/Quinoprotein amine dehydrogenase"/>
    <property type="match status" value="1"/>
</dbReference>
<evidence type="ECO:0000256" key="2">
    <source>
        <dbReference type="ARBA" id="ARBA00022771"/>
    </source>
</evidence>
<keyword evidence="2 6" id="KW-0863">Zinc-finger</keyword>
<feature type="domain" description="PWWP" evidence="9">
    <location>
        <begin position="806"/>
        <end position="851"/>
    </location>
</feature>
<dbReference type="SUPFAM" id="SSF50978">
    <property type="entry name" value="WD40 repeat-like"/>
    <property type="match status" value="1"/>
</dbReference>
<keyword evidence="1" id="KW-0479">Metal-binding</keyword>
<proteinExistence type="predicted"/>
<dbReference type="PANTHER" id="PTHR46379">
    <property type="entry name" value="ZINC FINGER MYND DOMAIN-CONTAINING"/>
    <property type="match status" value="1"/>
</dbReference>
<dbReference type="InterPro" id="IPR057053">
    <property type="entry name" value="MYND_ZMYND11_ZMYD8"/>
</dbReference>
<evidence type="ECO:0000256" key="3">
    <source>
        <dbReference type="ARBA" id="ARBA00022833"/>
    </source>
</evidence>
<dbReference type="PROSITE" id="PS50865">
    <property type="entry name" value="ZF_MYND_2"/>
    <property type="match status" value="1"/>
</dbReference>
<feature type="region of interest" description="Disordered" evidence="7">
    <location>
        <begin position="512"/>
        <end position="542"/>
    </location>
</feature>
<feature type="domain" description="MYND-type" evidence="10">
    <location>
        <begin position="1107"/>
        <end position="1141"/>
    </location>
</feature>
<dbReference type="InterPro" id="IPR015943">
    <property type="entry name" value="WD40/YVTN_repeat-like_dom_sf"/>
</dbReference>
<accession>A0A182N748</accession>
<dbReference type="InterPro" id="IPR047269">
    <property type="entry name" value="ZMY11"/>
</dbReference>
<evidence type="ECO:0000259" key="9">
    <source>
        <dbReference type="PROSITE" id="PS50812"/>
    </source>
</evidence>
<dbReference type="SMART" id="SM00293">
    <property type="entry name" value="PWWP"/>
    <property type="match status" value="1"/>
</dbReference>
<dbReference type="InterPro" id="IPR001680">
    <property type="entry name" value="WD40_rpt"/>
</dbReference>
<dbReference type="SUPFAM" id="SSF57903">
    <property type="entry name" value="FYVE/PHD zinc finger"/>
    <property type="match status" value="1"/>
</dbReference>
<dbReference type="STRING" id="7168.A0A182N748"/>
<reference evidence="12" key="1">
    <citation type="submission" date="2013-03" db="EMBL/GenBank/DDBJ databases">
        <title>The Genome Sequence of Anopheles dirus WRAIR2.</title>
        <authorList>
            <consortium name="The Broad Institute Genomics Platform"/>
            <person name="Neafsey D.E."/>
            <person name="Walton C."/>
            <person name="Walker B."/>
            <person name="Young S.K."/>
            <person name="Zeng Q."/>
            <person name="Gargeya S."/>
            <person name="Fitzgerald M."/>
            <person name="Haas B."/>
            <person name="Abouelleil A."/>
            <person name="Allen A.W."/>
            <person name="Alvarado L."/>
            <person name="Arachchi H.M."/>
            <person name="Berlin A.M."/>
            <person name="Chapman S.B."/>
            <person name="Gainer-Dewar J."/>
            <person name="Goldberg J."/>
            <person name="Griggs A."/>
            <person name="Gujja S."/>
            <person name="Hansen M."/>
            <person name="Howarth C."/>
            <person name="Imamovic A."/>
            <person name="Ireland A."/>
            <person name="Larimer J."/>
            <person name="McCowan C."/>
            <person name="Murphy C."/>
            <person name="Pearson M."/>
            <person name="Poon T.W."/>
            <person name="Priest M."/>
            <person name="Roberts A."/>
            <person name="Saif S."/>
            <person name="Shea T."/>
            <person name="Sisk P."/>
            <person name="Sykes S."/>
            <person name="Wortman J."/>
            <person name="Nusbaum C."/>
            <person name="Birren B."/>
        </authorList>
    </citation>
    <scope>NUCLEOTIDE SEQUENCE [LARGE SCALE GENOMIC DNA]</scope>
    <source>
        <strain evidence="12">WRAIR2</strain>
    </source>
</reference>
<dbReference type="PANTHER" id="PTHR46379:SF1">
    <property type="entry name" value="ZINC FINGER MYND DOMAIN-CONTAINING PROTEIN 11"/>
    <property type="match status" value="1"/>
</dbReference>
<feature type="region of interest" description="Disordered" evidence="7">
    <location>
        <begin position="908"/>
        <end position="1037"/>
    </location>
</feature>
<evidence type="ECO:0000256" key="6">
    <source>
        <dbReference type="PROSITE-ProRule" id="PRU00134"/>
    </source>
</evidence>
<protein>
    <recommendedName>
        <fullName evidence="13">MYND-type domain-containing protein</fullName>
    </recommendedName>
</protein>
<feature type="compositionally biased region" description="Polar residues" evidence="7">
    <location>
        <begin position="512"/>
        <end position="539"/>
    </location>
</feature>
<evidence type="ECO:0000259" key="8">
    <source>
        <dbReference type="PROSITE" id="PS50014"/>
    </source>
</evidence>
<dbReference type="SUPFAM" id="SSF144232">
    <property type="entry name" value="HIT/MYND zinc finger-like"/>
    <property type="match status" value="1"/>
</dbReference>
<dbReference type="VEuPathDB" id="VectorBase:ADIR003471"/>
<keyword evidence="3" id="KW-0862">Zinc</keyword>
<feature type="compositionally biased region" description="Low complexity" evidence="7">
    <location>
        <begin position="995"/>
        <end position="1019"/>
    </location>
</feature>
<dbReference type="InterPro" id="IPR047268">
    <property type="entry name" value="PWWP_BS69"/>
</dbReference>
<dbReference type="SUPFAM" id="SSF63748">
    <property type="entry name" value="Tudor/PWWP/MBT"/>
    <property type="match status" value="1"/>
</dbReference>
<dbReference type="InterPro" id="IPR000313">
    <property type="entry name" value="PWWP_dom"/>
</dbReference>
<dbReference type="Gene3D" id="1.20.920.10">
    <property type="entry name" value="Bromodomain-like"/>
    <property type="match status" value="1"/>
</dbReference>
<dbReference type="EnsemblMetazoa" id="ADIR003471-RA">
    <property type="protein sequence ID" value="ADIR003471-PA"/>
    <property type="gene ID" value="ADIR003471"/>
</dbReference>
<dbReference type="InterPro" id="IPR013083">
    <property type="entry name" value="Znf_RING/FYVE/PHD"/>
</dbReference>
<reference evidence="11" key="2">
    <citation type="submission" date="2020-05" db="UniProtKB">
        <authorList>
            <consortium name="EnsemblMetazoa"/>
        </authorList>
    </citation>
    <scope>IDENTIFICATION</scope>
    <source>
        <strain evidence="11">WRAIR2</strain>
    </source>
</reference>
<organism evidence="11 12">
    <name type="scientific">Anopheles dirus</name>
    <dbReference type="NCBI Taxonomy" id="7168"/>
    <lineage>
        <taxon>Eukaryota</taxon>
        <taxon>Metazoa</taxon>
        <taxon>Ecdysozoa</taxon>
        <taxon>Arthropoda</taxon>
        <taxon>Hexapoda</taxon>
        <taxon>Insecta</taxon>
        <taxon>Pterygota</taxon>
        <taxon>Neoptera</taxon>
        <taxon>Endopterygota</taxon>
        <taxon>Diptera</taxon>
        <taxon>Nematocera</taxon>
        <taxon>Culicoidea</taxon>
        <taxon>Culicidae</taxon>
        <taxon>Anophelinae</taxon>
        <taxon>Anopheles</taxon>
    </lineage>
</organism>
<evidence type="ECO:0000313" key="12">
    <source>
        <dbReference type="Proteomes" id="UP000075884"/>
    </source>
</evidence>
<dbReference type="GO" id="GO:0003714">
    <property type="term" value="F:transcription corepressor activity"/>
    <property type="evidence" value="ECO:0007669"/>
    <property type="project" value="InterPro"/>
</dbReference>
<sequence>MVKLSIKTIATHDTDQSADSVEWCPQEGWEHLFVCGTYQLERDEHLSSANRMGRILLHHFDAETEGDPLSLLQTVERSAVLDQKWNPIVKNSLAVAGADGAVCIYGLEQTADHKPRLEEQKTSTLLGDETDERNLLALALDWSSDGKRLVVSDSHGCVELFTVECGLQSVHSWKAHGFEAWTCAFSRHDENVIFSGGDDCMLCVHDIRCPSQPITKAKNKSHSAGVTSLLSFAQRDHVLLTGSYDENIRFFDERQLKGSISELALQGGVWRLRSNPHGEPDRILCACMYHNFSVVQLLPDDTFELVGEYGEHESICYGCDWQQVKTSVRPGKRVIATCSFYDHKLFQQVQAKMASRLPQKTPCNVITAIWNILSSTANEEIEHTRLAKQLTKTLTLASQDDAEQHIKTALTDGLLTQSTRIKPRGKQKPNTVYTFPQWQTFAFADDWPDACCYECHTTGELLKCDGCVRSFHEHCVKSTEEKQLELEQFVSKQKRIPTSAFSPRVISIRHSSTASPATLTEESNVSSARDFSPANVTQQHGEDSLPETMDIELGRVPQPCELYTTQQVKHESTAEECPVSEDVKLEHDVKGGIVSDEAMFVCMVRPPDRRREKSRSTPTVKPEESVDAADDTTEQVRDDAVRKRYCYACRLLKDSANNAPPNVGKHELNYLLNFIVKQYKSWVPEDTYSVSKLGKGKPRHPLGLERKTIEVCKKMLLRTPKTIAVIREKIDEDQYSSLEEFHVDLLDIAHNVAIIHGASSFDYSAVMYLVADCVYDLYEIRRCPDCFRHSNEKAEAGWFARPCRTRHELVYAKQKSYQYWPAKVIRVLNNKYDVRFFGDKHLRALIDANWVKPIDTDLRTLGVNNKQRGFQLAMEEMLKHQSLIDGFREHYAFGVGTGQLPAILVTPGTGGTGMDTAPERHHETPPAGGGKSVGAKRTKRSSNQTVAHEEMSNATPVLEANTRVRVRSARTKRRETVDHPETPMKKTRSQHPLESSSTGSTGKKASQQPQQQHQRQNNNTLNGNYNAPESNSTRLPRTKQNQMLRFSENQDAFRLKTLFHQVSDPVQLKEVALKILQDNEERFARRLEWLKETHNQEIRDIKKKQWCRVCEQEASMRCCWSMYYCSRVCQTLHWSTHRTDHQQELGDNTLPALTTSSMRLEYI</sequence>
<dbReference type="Pfam" id="PF00400">
    <property type="entry name" value="WD40"/>
    <property type="match status" value="2"/>
</dbReference>
<evidence type="ECO:0000313" key="11">
    <source>
        <dbReference type="EnsemblMetazoa" id="ADIR003471-PA"/>
    </source>
</evidence>
<evidence type="ECO:0000256" key="5">
    <source>
        <dbReference type="PROSITE-ProRule" id="PRU00035"/>
    </source>
</evidence>
<dbReference type="SUPFAM" id="SSF47370">
    <property type="entry name" value="Bromodomain"/>
    <property type="match status" value="1"/>
</dbReference>
<name>A0A182N748_9DIPT</name>
<dbReference type="GO" id="GO:0005634">
    <property type="term" value="C:nucleus"/>
    <property type="evidence" value="ECO:0007669"/>
    <property type="project" value="TreeGrafter"/>
</dbReference>
<dbReference type="GO" id="GO:0008270">
    <property type="term" value="F:zinc ion binding"/>
    <property type="evidence" value="ECO:0007669"/>
    <property type="project" value="UniProtKB-KW"/>
</dbReference>
<dbReference type="Pfam" id="PF00855">
    <property type="entry name" value="PWWP"/>
    <property type="match status" value="1"/>
</dbReference>
<evidence type="ECO:0000256" key="7">
    <source>
        <dbReference type="SAM" id="MobiDB-lite"/>
    </source>
</evidence>
<keyword evidence="12" id="KW-1185">Reference proteome</keyword>
<dbReference type="InterPro" id="IPR011011">
    <property type="entry name" value="Znf_FYVE_PHD"/>
</dbReference>
<dbReference type="InterPro" id="IPR036322">
    <property type="entry name" value="WD40_repeat_dom_sf"/>
</dbReference>
<dbReference type="GO" id="GO:0034243">
    <property type="term" value="P:regulation of transcription elongation by RNA polymerase II"/>
    <property type="evidence" value="ECO:0007669"/>
    <property type="project" value="InterPro"/>
</dbReference>